<evidence type="ECO:0000313" key="7">
    <source>
        <dbReference type="Proteomes" id="UP000295096"/>
    </source>
</evidence>
<dbReference type="EMBL" id="SMSJ01000005">
    <property type="protein sequence ID" value="TDH63432.1"/>
    <property type="molecule type" value="Genomic_DNA"/>
</dbReference>
<evidence type="ECO:0000256" key="4">
    <source>
        <dbReference type="ARBA" id="ARBA00023136"/>
    </source>
</evidence>
<feature type="transmembrane region" description="Helical" evidence="5">
    <location>
        <begin position="124"/>
        <end position="147"/>
    </location>
</feature>
<feature type="transmembrane region" description="Helical" evidence="5">
    <location>
        <begin position="6"/>
        <end position="39"/>
    </location>
</feature>
<keyword evidence="7" id="KW-1185">Reference proteome</keyword>
<evidence type="ECO:0000256" key="2">
    <source>
        <dbReference type="ARBA" id="ARBA00022692"/>
    </source>
</evidence>
<dbReference type="AlphaFoldDB" id="A0A4R5QJ45"/>
<keyword evidence="3 5" id="KW-1133">Transmembrane helix</keyword>
<feature type="transmembrane region" description="Helical" evidence="5">
    <location>
        <begin position="67"/>
        <end position="89"/>
    </location>
</feature>
<evidence type="ECO:0000256" key="1">
    <source>
        <dbReference type="ARBA" id="ARBA00004141"/>
    </source>
</evidence>
<name>A0A4R5QJ45_9PROT</name>
<keyword evidence="2 5" id="KW-0812">Transmembrane</keyword>
<accession>A0A4R5QJ45</accession>
<evidence type="ECO:0000256" key="5">
    <source>
        <dbReference type="RuleBase" id="RU363041"/>
    </source>
</evidence>
<reference evidence="6 7" key="1">
    <citation type="journal article" date="2016" name="J. Microbiol.">
        <title>Dankookia rubra gen. nov., sp. nov., an alphaproteobacterium isolated from sediment of a shallow stream.</title>
        <authorList>
            <person name="Kim W.H."/>
            <person name="Kim D.H."/>
            <person name="Kang K."/>
            <person name="Ahn T.Y."/>
        </authorList>
    </citation>
    <scope>NUCLEOTIDE SEQUENCE [LARGE SCALE GENOMIC DNA]</scope>
    <source>
        <strain evidence="6 7">JCM30602</strain>
    </source>
</reference>
<evidence type="ECO:0000256" key="3">
    <source>
        <dbReference type="ARBA" id="ARBA00022989"/>
    </source>
</evidence>
<proteinExistence type="inferred from homology"/>
<dbReference type="InterPro" id="IPR002781">
    <property type="entry name" value="TM_pro_TauE-like"/>
</dbReference>
<comment type="caution">
    <text evidence="6">The sequence shown here is derived from an EMBL/GenBank/DDBJ whole genome shotgun (WGS) entry which is preliminary data.</text>
</comment>
<dbReference type="GO" id="GO:0005886">
    <property type="term" value="C:plasma membrane"/>
    <property type="evidence" value="ECO:0007669"/>
    <property type="project" value="UniProtKB-SubCell"/>
</dbReference>
<protein>
    <recommendedName>
        <fullName evidence="5">Probable membrane transporter protein</fullName>
    </recommendedName>
</protein>
<gene>
    <name evidence="6" type="ORF">E2C06_06270</name>
</gene>
<keyword evidence="5" id="KW-1003">Cell membrane</keyword>
<dbReference type="RefSeq" id="WP_133287729.1">
    <property type="nucleotide sequence ID" value="NZ_SMSJ01000005.1"/>
</dbReference>
<dbReference type="Proteomes" id="UP000295096">
    <property type="component" value="Unassembled WGS sequence"/>
</dbReference>
<keyword evidence="4 5" id="KW-0472">Membrane</keyword>
<sequence>MAPTTILLLAVVMTGTAFLSGIFGMAGGLVLIGVLLALLPLPEAMALHAVTQMASNGWRAFLWRRHIVWRPIAAIGGGFASALLLWSLLRWVPGKPVALLALGVTPFLVKLLPKGLAPDPRSPVQGLAYGTAAMSLMLLTGVSGPLIDRFFLGGGLDRRQIVATKAACQILGHATKLVYFGALVDQTAGLDWTVAGVAILCSMLGTTLARRILEAMTDVQYRRWTDRLIAVVSGYYVAYGGWLLAAAP</sequence>
<feature type="transmembrane region" description="Helical" evidence="5">
    <location>
        <begin position="228"/>
        <end position="247"/>
    </location>
</feature>
<comment type="similarity">
    <text evidence="5">Belongs to the 4-toluene sulfonate uptake permease (TSUP) (TC 2.A.102) family.</text>
</comment>
<dbReference type="OrthoDB" id="8478323at2"/>
<feature type="transmembrane region" description="Helical" evidence="5">
    <location>
        <begin position="189"/>
        <end position="208"/>
    </location>
</feature>
<comment type="subcellular location">
    <subcellularLocation>
        <location evidence="5">Cell membrane</location>
        <topology evidence="5">Multi-pass membrane protein</topology>
    </subcellularLocation>
    <subcellularLocation>
        <location evidence="1">Membrane</location>
        <topology evidence="1">Multi-pass membrane protein</topology>
    </subcellularLocation>
</comment>
<evidence type="ECO:0000313" key="6">
    <source>
        <dbReference type="EMBL" id="TDH63432.1"/>
    </source>
</evidence>
<dbReference type="Pfam" id="PF01925">
    <property type="entry name" value="TauE"/>
    <property type="match status" value="1"/>
</dbReference>
<organism evidence="6 7">
    <name type="scientific">Dankookia rubra</name>
    <dbReference type="NCBI Taxonomy" id="1442381"/>
    <lineage>
        <taxon>Bacteria</taxon>
        <taxon>Pseudomonadati</taxon>
        <taxon>Pseudomonadota</taxon>
        <taxon>Alphaproteobacteria</taxon>
        <taxon>Acetobacterales</taxon>
        <taxon>Roseomonadaceae</taxon>
        <taxon>Dankookia</taxon>
    </lineage>
</organism>